<dbReference type="PANTHER" id="PTHR43208:SF1">
    <property type="entry name" value="ABC TRANSPORTER SUBSTRATE-BINDING PROTEIN"/>
    <property type="match status" value="1"/>
</dbReference>
<gene>
    <name evidence="3" type="ORF">LMG28140_00540</name>
</gene>
<keyword evidence="1" id="KW-0732">Signal</keyword>
<organism evidence="3 4">
    <name type="scientific">Paraburkholderia metrosideri</name>
    <dbReference type="NCBI Taxonomy" id="580937"/>
    <lineage>
        <taxon>Bacteria</taxon>
        <taxon>Pseudomonadati</taxon>
        <taxon>Pseudomonadota</taxon>
        <taxon>Betaproteobacteria</taxon>
        <taxon>Burkholderiales</taxon>
        <taxon>Burkholderiaceae</taxon>
        <taxon>Paraburkholderia</taxon>
    </lineage>
</organism>
<evidence type="ECO:0000313" key="4">
    <source>
        <dbReference type="Proteomes" id="UP000598032"/>
    </source>
</evidence>
<proteinExistence type="predicted"/>
<dbReference type="Pfam" id="PF02608">
    <property type="entry name" value="Bmp"/>
    <property type="match status" value="1"/>
</dbReference>
<feature type="domain" description="ABC transporter substrate-binding protein PnrA-like" evidence="2">
    <location>
        <begin position="72"/>
        <end position="345"/>
    </location>
</feature>
<dbReference type="Gene3D" id="3.40.50.2300">
    <property type="match status" value="2"/>
</dbReference>
<accession>A0ABN7HEM4</accession>
<evidence type="ECO:0000259" key="2">
    <source>
        <dbReference type="Pfam" id="PF02608"/>
    </source>
</evidence>
<dbReference type="PANTHER" id="PTHR43208">
    <property type="entry name" value="ABC TRANSPORTER SUBSTRATE-BINDING PROTEIN"/>
    <property type="match status" value="1"/>
</dbReference>
<dbReference type="InterPro" id="IPR052910">
    <property type="entry name" value="ABC-Purine-Binding"/>
</dbReference>
<comment type="caution">
    <text evidence="3">The sequence shown here is derived from an EMBL/GenBank/DDBJ whole genome shotgun (WGS) entry which is preliminary data.</text>
</comment>
<sequence length="401" mass="42692">MMKNHAFPFAHHWNLVMTRLPRAGRFFSAGPSAGLSARVARLASGTLLLALCGTFATSGGVAAAATAAPLDVSIVYLGNPGDAGWTHAHDLGIGAAEKQLGSQIKVTRIDDVPENADAARVFRDRAAKGDKIVIGTSFGYMDSMMKVAHDYPDTVFLHCSGYKSAPNLGNFNGKVYESAYLAGVVAGYVSKSHTLGFVGSVPIPEVVRNIDAFALGAKSVAPQTTVKVVWVNSWFDPGKERQAAETLIGLGADVLMQNTDSTATMAVAEQHKVHAFGWDSDMSQWGPHAHLGSVAYDWGIYYSKVIDQVKRGTWTNQPVYWGVKEGITDLVHVNTSAVPADAQRALAEKRAALVAGRLDPFAGPLKDQSGKLRVPAGTVLSADDTNRINWFVDGVQGSVAQ</sequence>
<protein>
    <submittedName>
        <fullName evidence="3">Purine-binding protein</fullName>
    </submittedName>
</protein>
<reference evidence="3 4" key="1">
    <citation type="submission" date="2020-10" db="EMBL/GenBank/DDBJ databases">
        <authorList>
            <person name="Peeters C."/>
        </authorList>
    </citation>
    <scope>NUCLEOTIDE SEQUENCE [LARGE SCALE GENOMIC DNA]</scope>
    <source>
        <strain evidence="3 4">LMG 28140</strain>
    </source>
</reference>
<keyword evidence="4" id="KW-1185">Reference proteome</keyword>
<dbReference type="Proteomes" id="UP000598032">
    <property type="component" value="Unassembled WGS sequence"/>
</dbReference>
<dbReference type="EMBL" id="CAJHCP010000001">
    <property type="protein sequence ID" value="CAD6512155.1"/>
    <property type="molecule type" value="Genomic_DNA"/>
</dbReference>
<name>A0ABN7HEM4_9BURK</name>
<evidence type="ECO:0000313" key="3">
    <source>
        <dbReference type="EMBL" id="CAD6512155.1"/>
    </source>
</evidence>
<evidence type="ECO:0000256" key="1">
    <source>
        <dbReference type="ARBA" id="ARBA00022729"/>
    </source>
</evidence>
<dbReference type="InterPro" id="IPR003760">
    <property type="entry name" value="PnrA-like"/>
</dbReference>
<dbReference type="CDD" id="cd19963">
    <property type="entry name" value="PBP1_BMP-like"/>
    <property type="match status" value="1"/>
</dbReference>